<dbReference type="STRING" id="92487.SAMN02745130_02121"/>
<dbReference type="GO" id="GO:0016757">
    <property type="term" value="F:glycosyltransferase activity"/>
    <property type="evidence" value="ECO:0007669"/>
    <property type="project" value="InterPro"/>
</dbReference>
<keyword evidence="4" id="KW-1185">Reference proteome</keyword>
<feature type="domain" description="Glycosyl transferase family 1" evidence="1">
    <location>
        <begin position="179"/>
        <end position="336"/>
    </location>
</feature>
<accession>A0A1T4WW24</accession>
<dbReference type="PANTHER" id="PTHR12526:SF630">
    <property type="entry name" value="GLYCOSYLTRANSFERASE"/>
    <property type="match status" value="1"/>
</dbReference>
<dbReference type="Proteomes" id="UP000190460">
    <property type="component" value="Unassembled WGS sequence"/>
</dbReference>
<dbReference type="Pfam" id="PF00534">
    <property type="entry name" value="Glycos_transf_1"/>
    <property type="match status" value="1"/>
</dbReference>
<dbReference type="SUPFAM" id="SSF53756">
    <property type="entry name" value="UDP-Glycosyltransferase/glycogen phosphorylase"/>
    <property type="match status" value="1"/>
</dbReference>
<evidence type="ECO:0000313" key="4">
    <source>
        <dbReference type="Proteomes" id="UP000190460"/>
    </source>
</evidence>
<evidence type="ECO:0000313" key="3">
    <source>
        <dbReference type="EMBL" id="SKA80811.1"/>
    </source>
</evidence>
<keyword evidence="3" id="KW-0808">Transferase</keyword>
<evidence type="ECO:0000259" key="1">
    <source>
        <dbReference type="Pfam" id="PF00534"/>
    </source>
</evidence>
<dbReference type="Gene3D" id="3.40.50.2000">
    <property type="entry name" value="Glycogen Phosphorylase B"/>
    <property type="match status" value="2"/>
</dbReference>
<dbReference type="Pfam" id="PF13439">
    <property type="entry name" value="Glyco_transf_4"/>
    <property type="match status" value="1"/>
</dbReference>
<proteinExistence type="predicted"/>
<evidence type="ECO:0000259" key="2">
    <source>
        <dbReference type="Pfam" id="PF13439"/>
    </source>
</evidence>
<dbReference type="EMBL" id="FUYB01000009">
    <property type="protein sequence ID" value="SKA80811.1"/>
    <property type="molecule type" value="Genomic_DNA"/>
</dbReference>
<dbReference type="AlphaFoldDB" id="A0A1T4WW24"/>
<dbReference type="InterPro" id="IPR001296">
    <property type="entry name" value="Glyco_trans_1"/>
</dbReference>
<dbReference type="GO" id="GO:1901135">
    <property type="term" value="P:carbohydrate derivative metabolic process"/>
    <property type="evidence" value="ECO:0007669"/>
    <property type="project" value="UniProtKB-ARBA"/>
</dbReference>
<dbReference type="InterPro" id="IPR028098">
    <property type="entry name" value="Glyco_trans_4-like_N"/>
</dbReference>
<organism evidence="3 4">
    <name type="scientific">Thiothrix eikelboomii</name>
    <dbReference type="NCBI Taxonomy" id="92487"/>
    <lineage>
        <taxon>Bacteria</taxon>
        <taxon>Pseudomonadati</taxon>
        <taxon>Pseudomonadota</taxon>
        <taxon>Gammaproteobacteria</taxon>
        <taxon>Thiotrichales</taxon>
        <taxon>Thiotrichaceae</taxon>
        <taxon>Thiothrix</taxon>
    </lineage>
</organism>
<gene>
    <name evidence="3" type="ORF">SAMN02745130_02121</name>
</gene>
<feature type="domain" description="Glycosyltransferase subfamily 4-like N-terminal" evidence="2">
    <location>
        <begin position="16"/>
        <end position="170"/>
    </location>
</feature>
<sequence length="359" mass="40114">MTNKKIAFVIHSLGRGGAEKVVSELSIYWQKKGYELTIIVFDNEIGYPIAGRLINLNLPSGFGFIERGLILLRRAWQLKKVYQKNKFDLIIAVMETASFPSILANHQTVASNHCNPDLYFSKAEWKIASYLFPKTKKVVCVSQVAMQAFKNKLTNSIGLITIYNPVDFERLNFYAKQTAKIKLEGKYIIAVGRLEQQKRLDRLIQAYADSKLKYEAKLLILGEGSLRNKLQEQIKNLNLLEQVLMPGNIENPHPNIAGAEFLALSSDHEGFPMVLIEALAIGKPVISTDCATGPNEIIQHGHNGLLVPVENTLALRDALDELYFNKALHQYLSINAAASVAHLSIDAIAANWEALAWRG</sequence>
<name>A0A1T4WW24_9GAMM</name>
<dbReference type="PANTHER" id="PTHR12526">
    <property type="entry name" value="GLYCOSYLTRANSFERASE"/>
    <property type="match status" value="1"/>
</dbReference>
<protein>
    <submittedName>
        <fullName evidence="3">Glycosyltransferase Family 4</fullName>
    </submittedName>
</protein>
<reference evidence="3 4" key="1">
    <citation type="submission" date="2017-02" db="EMBL/GenBank/DDBJ databases">
        <authorList>
            <person name="Peterson S.W."/>
        </authorList>
    </citation>
    <scope>NUCLEOTIDE SEQUENCE [LARGE SCALE GENOMIC DNA]</scope>
    <source>
        <strain evidence="3 4">ATCC 49788</strain>
    </source>
</reference>